<keyword evidence="1" id="KW-0812">Transmembrane</keyword>
<protein>
    <submittedName>
        <fullName evidence="2">Uncharacterized protein</fullName>
    </submittedName>
</protein>
<keyword evidence="1" id="KW-0472">Membrane</keyword>
<organism evidence="2 3">
    <name type="scientific">Alkalicoccus luteus</name>
    <dbReference type="NCBI Taxonomy" id="1237094"/>
    <lineage>
        <taxon>Bacteria</taxon>
        <taxon>Bacillati</taxon>
        <taxon>Bacillota</taxon>
        <taxon>Bacilli</taxon>
        <taxon>Bacillales</taxon>
        <taxon>Bacillaceae</taxon>
        <taxon>Alkalicoccus</taxon>
    </lineage>
</organism>
<keyword evidence="1" id="KW-1133">Transmembrane helix</keyword>
<dbReference type="Proteomes" id="UP000752012">
    <property type="component" value="Unassembled WGS sequence"/>
</dbReference>
<feature type="transmembrane region" description="Helical" evidence="1">
    <location>
        <begin position="28"/>
        <end position="46"/>
    </location>
</feature>
<dbReference type="RefSeq" id="WP_168004924.1">
    <property type="nucleotide sequence ID" value="NZ_JAATHJ010000003.1"/>
</dbReference>
<accession>A0A969TTU1</accession>
<gene>
    <name evidence="2" type="ORF">HCN83_03425</name>
</gene>
<dbReference type="EMBL" id="JAATHJ010000003">
    <property type="protein sequence ID" value="NJP36640.1"/>
    <property type="molecule type" value="Genomic_DNA"/>
</dbReference>
<dbReference type="AlphaFoldDB" id="A0A969TTU1"/>
<evidence type="ECO:0000313" key="3">
    <source>
        <dbReference type="Proteomes" id="UP000752012"/>
    </source>
</evidence>
<proteinExistence type="predicted"/>
<keyword evidence="3" id="KW-1185">Reference proteome</keyword>
<evidence type="ECO:0000256" key="1">
    <source>
        <dbReference type="SAM" id="Phobius"/>
    </source>
</evidence>
<name>A0A969TTU1_9BACI</name>
<evidence type="ECO:0000313" key="2">
    <source>
        <dbReference type="EMBL" id="NJP36640.1"/>
    </source>
</evidence>
<sequence>MRPVWAGLLYVICLAAIAAGPAARFYGAGSEFYLVSLLGAIGVWKFERRRRRGIERNRSD</sequence>
<comment type="caution">
    <text evidence="2">The sequence shown here is derived from an EMBL/GenBank/DDBJ whole genome shotgun (WGS) entry which is preliminary data.</text>
</comment>
<reference evidence="2 3" key="1">
    <citation type="submission" date="2020-03" db="EMBL/GenBank/DDBJ databases">
        <title>Assessment of the enzymatic potential of alkaline-tolerant lipase obtained from Bacillus luteus H11 (technogenic soil) for the bioremediation of saline soils contaminated with petroleum substances.</title>
        <authorList>
            <person name="Kalwasinska A."/>
        </authorList>
    </citation>
    <scope>NUCLEOTIDE SEQUENCE [LARGE SCALE GENOMIC DNA]</scope>
    <source>
        <strain evidence="2 3">H11</strain>
    </source>
</reference>